<evidence type="ECO:0000256" key="1">
    <source>
        <dbReference type="SAM" id="MobiDB-lite"/>
    </source>
</evidence>
<comment type="caution">
    <text evidence="2">The sequence shown here is derived from an EMBL/GenBank/DDBJ whole genome shotgun (WGS) entry which is preliminary data.</text>
</comment>
<name>A0A3A5JQH3_9HYPH</name>
<evidence type="ECO:0000313" key="3">
    <source>
        <dbReference type="Proteomes" id="UP000272706"/>
    </source>
</evidence>
<dbReference type="EMBL" id="QZWZ01000191">
    <property type="protein sequence ID" value="RJT17811.1"/>
    <property type="molecule type" value="Genomic_DNA"/>
</dbReference>
<organism evidence="2 3">
    <name type="scientific">Mesorhizobium waimense</name>
    <dbReference type="NCBI Taxonomy" id="1300307"/>
    <lineage>
        <taxon>Bacteria</taxon>
        <taxon>Pseudomonadati</taxon>
        <taxon>Pseudomonadota</taxon>
        <taxon>Alphaproteobacteria</taxon>
        <taxon>Hyphomicrobiales</taxon>
        <taxon>Phyllobacteriaceae</taxon>
        <taxon>Mesorhizobium</taxon>
    </lineage>
</organism>
<sequence length="110" mass="12436">ALLTPSCGGPSADREEKRVTHGTVQKKVQEHLDQNDPNQRGLSADPSLTSTLQDSFSKTAHRLETLVRLSRIYIKQILSKDVLKSQAGLPSRQHFFTRTLFRFSQNAKQF</sequence>
<evidence type="ECO:0000313" key="2">
    <source>
        <dbReference type="EMBL" id="RJT17811.1"/>
    </source>
</evidence>
<keyword evidence="3" id="KW-1185">Reference proteome</keyword>
<feature type="non-terminal residue" evidence="2">
    <location>
        <position position="1"/>
    </location>
</feature>
<dbReference type="RefSeq" id="WP_208646636.1">
    <property type="nucleotide sequence ID" value="NZ_QZWZ01000191.1"/>
</dbReference>
<gene>
    <name evidence="2" type="ORF">D3227_40550</name>
</gene>
<dbReference type="AlphaFoldDB" id="A0A3A5JQH3"/>
<protein>
    <submittedName>
        <fullName evidence="2">Uncharacterized protein</fullName>
    </submittedName>
</protein>
<feature type="region of interest" description="Disordered" evidence="1">
    <location>
        <begin position="1"/>
        <end position="49"/>
    </location>
</feature>
<dbReference type="Proteomes" id="UP000272706">
    <property type="component" value="Unassembled WGS sequence"/>
</dbReference>
<proteinExistence type="predicted"/>
<accession>A0A3A5JQH3</accession>
<feature type="compositionally biased region" description="Polar residues" evidence="1">
    <location>
        <begin position="35"/>
        <end position="49"/>
    </location>
</feature>
<reference evidence="2 3" key="1">
    <citation type="submission" date="2018-09" db="EMBL/GenBank/DDBJ databases">
        <title>Mesorhizobium carmichaelinearum sp. nov. isolated from Carmichaelinea spp. root nodules in New Zealand.</title>
        <authorList>
            <person name="De Meyer S.E."/>
        </authorList>
    </citation>
    <scope>NUCLEOTIDE SEQUENCE [LARGE SCALE GENOMIC DNA]</scope>
    <source>
        <strain evidence="2 3">ICMP19557</strain>
    </source>
</reference>